<feature type="chain" id="PRO_5024406680" description="FAS1 domain-containing protein" evidence="3">
    <location>
        <begin position="20"/>
        <end position="301"/>
    </location>
</feature>
<feature type="domain" description="FAS1" evidence="4">
    <location>
        <begin position="49"/>
        <end position="188"/>
    </location>
</feature>
<dbReference type="PANTHER" id="PTHR33985:SF5">
    <property type="entry name" value="FASCICLIN-LIKE ARABINOGALACTAN FAMILY PROTEIN"/>
    <property type="match status" value="1"/>
</dbReference>
<accession>A0A5N6MAY3</accession>
<comment type="caution">
    <text evidence="5">The sequence shown here is derived from an EMBL/GenBank/DDBJ whole genome shotgun (WGS) entry which is preliminary data.</text>
</comment>
<feature type="region of interest" description="Disordered" evidence="2">
    <location>
        <begin position="273"/>
        <end position="301"/>
    </location>
</feature>
<evidence type="ECO:0000256" key="3">
    <source>
        <dbReference type="SAM" id="SignalP"/>
    </source>
</evidence>
<dbReference type="InterPro" id="IPR036378">
    <property type="entry name" value="FAS1_dom_sf"/>
</dbReference>
<evidence type="ECO:0000259" key="4">
    <source>
        <dbReference type="PROSITE" id="PS50213"/>
    </source>
</evidence>
<keyword evidence="6" id="KW-1185">Reference proteome</keyword>
<evidence type="ECO:0000313" key="5">
    <source>
        <dbReference type="EMBL" id="KAD3337754.1"/>
    </source>
</evidence>
<dbReference type="PROSITE" id="PS50213">
    <property type="entry name" value="FAS1"/>
    <property type="match status" value="1"/>
</dbReference>
<dbReference type="EMBL" id="SZYD01000016">
    <property type="protein sequence ID" value="KAD3337754.1"/>
    <property type="molecule type" value="Genomic_DNA"/>
</dbReference>
<name>A0A5N6MAY3_9ASTR</name>
<sequence>MSKYYSLFLLLTTVTFTTATNSSSPAPSPSTPPPPSPPSSSDYMQQQQVKNIIDALIGAGDFAAWANILFNPASNSSFPASNLPTTATMFVPGNDALSRLSGAATGAYTFDPFIIPYHVLPQRLTFSELRLFRTRTRIPTLLPSKTLIITDNTPSHFTIDDSLIIQPDIYCNSAVCVHGVASILDYTLYGEADQTPEILNPPPPLPLPLQAADETVTPSPEVVSSSLEEHKLVVGEVEAAGKNTEAPATKVMIRSVGAVVVVVDWASAAPVGAAEGDGTRVDPAGAVVGDGEISSDWFGGG</sequence>
<reference evidence="5 6" key="1">
    <citation type="submission" date="2019-05" db="EMBL/GenBank/DDBJ databases">
        <title>Mikania micrantha, genome provides insights into the molecular mechanism of rapid growth.</title>
        <authorList>
            <person name="Liu B."/>
        </authorList>
    </citation>
    <scope>NUCLEOTIDE SEQUENCE [LARGE SCALE GENOMIC DNA]</scope>
    <source>
        <strain evidence="5">NLD-2019</strain>
        <tissue evidence="5">Leaf</tissue>
    </source>
</reference>
<dbReference type="Pfam" id="PF02469">
    <property type="entry name" value="Fasciclin"/>
    <property type="match status" value="1"/>
</dbReference>
<evidence type="ECO:0000313" key="6">
    <source>
        <dbReference type="Proteomes" id="UP000326396"/>
    </source>
</evidence>
<dbReference type="SMART" id="SM00554">
    <property type="entry name" value="FAS1"/>
    <property type="match status" value="1"/>
</dbReference>
<keyword evidence="3" id="KW-0732">Signal</keyword>
<evidence type="ECO:0000256" key="1">
    <source>
        <dbReference type="ARBA" id="ARBA00007843"/>
    </source>
</evidence>
<evidence type="ECO:0000256" key="2">
    <source>
        <dbReference type="SAM" id="MobiDB-lite"/>
    </source>
</evidence>
<proteinExistence type="inferred from homology"/>
<feature type="signal peptide" evidence="3">
    <location>
        <begin position="1"/>
        <end position="19"/>
    </location>
</feature>
<feature type="region of interest" description="Disordered" evidence="2">
    <location>
        <begin position="19"/>
        <end position="44"/>
    </location>
</feature>
<dbReference type="AlphaFoldDB" id="A0A5N6MAY3"/>
<organism evidence="5 6">
    <name type="scientific">Mikania micrantha</name>
    <name type="common">bitter vine</name>
    <dbReference type="NCBI Taxonomy" id="192012"/>
    <lineage>
        <taxon>Eukaryota</taxon>
        <taxon>Viridiplantae</taxon>
        <taxon>Streptophyta</taxon>
        <taxon>Embryophyta</taxon>
        <taxon>Tracheophyta</taxon>
        <taxon>Spermatophyta</taxon>
        <taxon>Magnoliopsida</taxon>
        <taxon>eudicotyledons</taxon>
        <taxon>Gunneridae</taxon>
        <taxon>Pentapetalae</taxon>
        <taxon>asterids</taxon>
        <taxon>campanulids</taxon>
        <taxon>Asterales</taxon>
        <taxon>Asteraceae</taxon>
        <taxon>Asteroideae</taxon>
        <taxon>Heliantheae alliance</taxon>
        <taxon>Eupatorieae</taxon>
        <taxon>Mikania</taxon>
    </lineage>
</organism>
<dbReference type="FunFam" id="2.30.180.10:FF:000046">
    <property type="entry name" value="Fasciclin-like arabinogalactan family protein"/>
    <property type="match status" value="1"/>
</dbReference>
<dbReference type="Gene3D" id="2.30.180.10">
    <property type="entry name" value="FAS1 domain"/>
    <property type="match status" value="1"/>
</dbReference>
<comment type="similarity">
    <text evidence="1">Belongs to the fasciclin-like AGP family.</text>
</comment>
<dbReference type="Proteomes" id="UP000326396">
    <property type="component" value="Linkage Group LG6"/>
</dbReference>
<dbReference type="InterPro" id="IPR052806">
    <property type="entry name" value="Fasciclin-like_AGP"/>
</dbReference>
<dbReference type="OrthoDB" id="2015130at2759"/>
<dbReference type="InterPro" id="IPR000782">
    <property type="entry name" value="FAS1_domain"/>
</dbReference>
<protein>
    <recommendedName>
        <fullName evidence="4">FAS1 domain-containing protein</fullName>
    </recommendedName>
</protein>
<dbReference type="PANTHER" id="PTHR33985">
    <property type="entry name" value="OS02G0491300 PROTEIN-RELATED"/>
    <property type="match status" value="1"/>
</dbReference>
<dbReference type="SUPFAM" id="SSF82153">
    <property type="entry name" value="FAS1 domain"/>
    <property type="match status" value="1"/>
</dbReference>
<gene>
    <name evidence="5" type="ORF">E3N88_33274</name>
</gene>
<feature type="compositionally biased region" description="Pro residues" evidence="2">
    <location>
        <begin position="26"/>
        <end position="38"/>
    </location>
</feature>